<gene>
    <name evidence="1" type="ORF">Amon02_000074200</name>
</gene>
<reference evidence="1" key="1">
    <citation type="submission" date="2023-04" db="EMBL/GenBank/DDBJ databases">
        <title>Ambrosiozyma monospora NBRC 10751.</title>
        <authorList>
            <person name="Ichikawa N."/>
            <person name="Sato H."/>
            <person name="Tonouchi N."/>
        </authorList>
    </citation>
    <scope>NUCLEOTIDE SEQUENCE</scope>
    <source>
        <strain evidence="1">NBRC 10751</strain>
    </source>
</reference>
<organism evidence="1 2">
    <name type="scientific">Ambrosiozyma monospora</name>
    <name type="common">Yeast</name>
    <name type="synonym">Endomycopsis monosporus</name>
    <dbReference type="NCBI Taxonomy" id="43982"/>
    <lineage>
        <taxon>Eukaryota</taxon>
        <taxon>Fungi</taxon>
        <taxon>Dikarya</taxon>
        <taxon>Ascomycota</taxon>
        <taxon>Saccharomycotina</taxon>
        <taxon>Pichiomycetes</taxon>
        <taxon>Pichiales</taxon>
        <taxon>Pichiaceae</taxon>
        <taxon>Ambrosiozyma</taxon>
    </lineage>
</organism>
<proteinExistence type="predicted"/>
<comment type="caution">
    <text evidence="1">The sequence shown here is derived from an EMBL/GenBank/DDBJ whole genome shotgun (WGS) entry which is preliminary data.</text>
</comment>
<evidence type="ECO:0000313" key="2">
    <source>
        <dbReference type="Proteomes" id="UP001165064"/>
    </source>
</evidence>
<protein>
    <submittedName>
        <fullName evidence="1">Unnamed protein product</fullName>
    </submittedName>
</protein>
<evidence type="ECO:0000313" key="1">
    <source>
        <dbReference type="EMBL" id="GME71859.1"/>
    </source>
</evidence>
<accession>A0ACB5STC9</accession>
<dbReference type="EMBL" id="BSXS01000296">
    <property type="protein sequence ID" value="GME71859.1"/>
    <property type="molecule type" value="Genomic_DNA"/>
</dbReference>
<dbReference type="Proteomes" id="UP001165064">
    <property type="component" value="Unassembled WGS sequence"/>
</dbReference>
<keyword evidence="2" id="KW-1185">Reference proteome</keyword>
<sequence>MKPVKVNQIEEISVPVPPNFTIAYPPIETSESETSEVDPSEIDFSTSTTQIRNSLTSSRCGPSDSETNDVEPSESEASDVDPSESETSDVEPSESETSDVEPSESDFNTSITQIHIS</sequence>
<name>A0ACB5STC9_AMBMO</name>